<dbReference type="EMBL" id="BKZW01000002">
    <property type="protein sequence ID" value="GER90021.1"/>
    <property type="molecule type" value="Genomic_DNA"/>
</dbReference>
<gene>
    <name evidence="2" type="ORF">KDW_41830</name>
</gene>
<evidence type="ECO:0000313" key="3">
    <source>
        <dbReference type="Proteomes" id="UP000326912"/>
    </source>
</evidence>
<organism evidence="2 3">
    <name type="scientific">Dictyobacter vulcani</name>
    <dbReference type="NCBI Taxonomy" id="2607529"/>
    <lineage>
        <taxon>Bacteria</taxon>
        <taxon>Bacillati</taxon>
        <taxon>Chloroflexota</taxon>
        <taxon>Ktedonobacteria</taxon>
        <taxon>Ktedonobacterales</taxon>
        <taxon>Dictyobacteraceae</taxon>
        <taxon>Dictyobacter</taxon>
    </lineage>
</organism>
<sequence length="97" mass="10833">MPFFLPKHIRARASASDEEHIQESVALLAIKRPHWLLAGLLMVVLISIIGGILFHPLLAVSYQNPLAMHKPVAKTVQASGLLQVPFIIWFFGCMVNY</sequence>
<keyword evidence="3" id="KW-1185">Reference proteome</keyword>
<feature type="transmembrane region" description="Helical" evidence="1">
    <location>
        <begin position="35"/>
        <end position="58"/>
    </location>
</feature>
<accession>A0A5J4KU65</accession>
<protein>
    <submittedName>
        <fullName evidence="2">Uncharacterized protein</fullName>
    </submittedName>
</protein>
<feature type="transmembrane region" description="Helical" evidence="1">
    <location>
        <begin position="78"/>
        <end position="95"/>
    </location>
</feature>
<reference evidence="2 3" key="1">
    <citation type="submission" date="2019-10" db="EMBL/GenBank/DDBJ databases">
        <title>Dictyobacter vulcani sp. nov., within the class Ktedonobacteria, isolated from soil of volcanic Mt. Zao.</title>
        <authorList>
            <person name="Zheng Y."/>
            <person name="Wang C.M."/>
            <person name="Sakai Y."/>
            <person name="Abe K."/>
            <person name="Yokota A."/>
            <person name="Yabe S."/>
        </authorList>
    </citation>
    <scope>NUCLEOTIDE SEQUENCE [LARGE SCALE GENOMIC DNA]</scope>
    <source>
        <strain evidence="2 3">W12</strain>
    </source>
</reference>
<dbReference type="Proteomes" id="UP000326912">
    <property type="component" value="Unassembled WGS sequence"/>
</dbReference>
<name>A0A5J4KU65_9CHLR</name>
<proteinExistence type="predicted"/>
<dbReference type="AlphaFoldDB" id="A0A5J4KU65"/>
<evidence type="ECO:0000256" key="1">
    <source>
        <dbReference type="SAM" id="Phobius"/>
    </source>
</evidence>
<keyword evidence="1" id="KW-1133">Transmembrane helix</keyword>
<comment type="caution">
    <text evidence="2">The sequence shown here is derived from an EMBL/GenBank/DDBJ whole genome shotgun (WGS) entry which is preliminary data.</text>
</comment>
<keyword evidence="1" id="KW-0472">Membrane</keyword>
<dbReference type="RefSeq" id="WP_151757809.1">
    <property type="nucleotide sequence ID" value="NZ_BKZW01000002.1"/>
</dbReference>
<keyword evidence="1" id="KW-0812">Transmembrane</keyword>
<evidence type="ECO:0000313" key="2">
    <source>
        <dbReference type="EMBL" id="GER90021.1"/>
    </source>
</evidence>